<dbReference type="PANTHER" id="PTHR16092">
    <property type="entry name" value="SEC3/SYNTAXIN-RELATED"/>
    <property type="match status" value="1"/>
</dbReference>
<reference evidence="7" key="1">
    <citation type="submission" date="2021-03" db="EMBL/GenBank/DDBJ databases">
        <authorList>
            <person name="Palmer J.M."/>
        </authorList>
    </citation>
    <scope>NUCLEOTIDE SEQUENCE</scope>
    <source>
        <strain evidence="7">ARV_011</strain>
    </source>
</reference>
<feature type="compositionally biased region" description="Low complexity" evidence="5">
    <location>
        <begin position="284"/>
        <end position="300"/>
    </location>
</feature>
<organism evidence="7 8">
    <name type="scientific">Scheffersomyces spartinae</name>
    <dbReference type="NCBI Taxonomy" id="45513"/>
    <lineage>
        <taxon>Eukaryota</taxon>
        <taxon>Fungi</taxon>
        <taxon>Dikarya</taxon>
        <taxon>Ascomycota</taxon>
        <taxon>Saccharomycotina</taxon>
        <taxon>Pichiomycetes</taxon>
        <taxon>Debaryomycetaceae</taxon>
        <taxon>Scheffersomyces</taxon>
    </lineage>
</organism>
<dbReference type="GeneID" id="66117101"/>
<keyword evidence="3" id="KW-0268">Exocytosis</keyword>
<evidence type="ECO:0000256" key="5">
    <source>
        <dbReference type="SAM" id="MobiDB-lite"/>
    </source>
</evidence>
<dbReference type="InterPro" id="IPR019160">
    <property type="entry name" value="Sec3_CC"/>
</dbReference>
<dbReference type="GO" id="GO:0006893">
    <property type="term" value="P:Golgi to plasma membrane transport"/>
    <property type="evidence" value="ECO:0007669"/>
    <property type="project" value="TreeGrafter"/>
</dbReference>
<sequence length="1283" mass="144941">MNNSNNMYGGAPGVYGGVPGGRPTGPYNYQQHQQHLPPQHQQQQLQHLQHAQHGQPQQRFHLPVNGPFDAWVDEKEKIIRDIYSKTITDPRTGQLVLDVKYVYHMKIKEYSSYPQLMPPSNLTPAQLGGVKDRILCICAKLLGRVLIQKGKYNDHKYVYQIGRTWDIDELKEIVQCGSDGFILVLNKNYYWKSSEGQDRLGLFVKNLARTYGSYTGKYPAITGFENADLALPNVPMKNAMNHQPNNNEIVGLGLSSAAALGMDHPGITVPKPVIGADSMVAPSYSSASSSLQQSPNPNQLDKTKQQKRHELDYRHQVASQKQPTPGQHPYSNLVTGAITQESLASEDNFNFGSLVDPPNRSVSQATTVIHRRKESELSHASSSTAPLSKPFDQLADTEPGVNFIGEAQTENEIEIEIEEISDHSSVDWNSPKVPPVKNADLSPIDSSIQEIEAYMDRQLSKTFRNDMVPVPEIKIEEEEHPALNIKKRDAIDNNNKQYLNNIDTHSDSLTFGEDDAPSMISDDGNDDYAESSEEKLEKDPEIEEILEELKWDIVEGSELLVKKLRKKLNVVKLTNAKNLVNFDFGKESVFDDIDFSVREVNNLSHIFTKLSIDVRSISSKVAYIENESDGLQMKTINEAMLLNELQSIVDDLNIDDYDLGLISKFSDYENLESVNGLETKLVRLYAALYTIRDTDTGGLNKMLAIKQYQETYEAVASRFSENFLMYFKSSILRFMNGIIPNVSKIGPTVLFQDINRWTTFSGLLLFVKDISNDQFVNLRESFNESASELVNEWLKYRLEDYHKVKVAEANAKEAEDVTSKLNPPESPDGSLVRKGGLRLSTRKERLISRLSGINVGDSKYEVERTVFLLIFDTMALVQSFAYILTTLFHYPMDGVIFPKYVEENSFSERVRLSQVHTFTEIDKVYRQCTSDLVNNMMAIFGNYVIQFSKVVIPSETFVLKVVRALEKATNENIGNAMQDFLIFNFIKKLKDKYINLWNRHVQAQIDQVNQSTIGSKIHVLSCLRRIIGVVQILEAQALMKAPPTSTSSTTTPTILNSSGSIGAFGESTTDTDDGFDNGTLMAKVAESSYGDITLSLTHLFEREDPLLKNSDFDDQERSLRNVSIILNTFYLTDQLQIGNKELSKLIGTVSKYYEQSKTIFFNDLMAKSIGKLVEFVRIHSQVNQVKYNKKAVKQALSGYDIHSLSSKVVETHRKMEALLPTSESGVERILLEKLWNEYEVSFSDIIAKTNAIVRREYPDVEFNIPRVDVRSMFKSATIRTDFN</sequence>
<dbReference type="OrthoDB" id="27109at2759"/>
<feature type="region of interest" description="Disordered" evidence="5">
    <location>
        <begin position="371"/>
        <end position="393"/>
    </location>
</feature>
<dbReference type="Proteomes" id="UP000790833">
    <property type="component" value="Unassembled WGS sequence"/>
</dbReference>
<dbReference type="InterPro" id="IPR048628">
    <property type="entry name" value="Sec3_C"/>
</dbReference>
<evidence type="ECO:0000256" key="2">
    <source>
        <dbReference type="ARBA" id="ARBA00022448"/>
    </source>
</evidence>
<dbReference type="GO" id="GO:0000145">
    <property type="term" value="C:exocyst"/>
    <property type="evidence" value="ECO:0007669"/>
    <property type="project" value="InterPro"/>
</dbReference>
<dbReference type="SMART" id="SM01313">
    <property type="entry name" value="Sec3-PIP2_bind"/>
    <property type="match status" value="1"/>
</dbReference>
<dbReference type="Gene3D" id="2.30.29.90">
    <property type="match status" value="1"/>
</dbReference>
<feature type="compositionally biased region" description="Low complexity" evidence="5">
    <location>
        <begin position="24"/>
        <end position="55"/>
    </location>
</feature>
<evidence type="ECO:0000259" key="6">
    <source>
        <dbReference type="SMART" id="SM01313"/>
    </source>
</evidence>
<evidence type="ECO:0000313" key="8">
    <source>
        <dbReference type="Proteomes" id="UP000790833"/>
    </source>
</evidence>
<keyword evidence="8" id="KW-1185">Reference proteome</keyword>
<gene>
    <name evidence="7" type="ORF">KQ657_003727</name>
</gene>
<evidence type="ECO:0000256" key="1">
    <source>
        <dbReference type="ARBA" id="ARBA00006518"/>
    </source>
</evidence>
<dbReference type="Pfam" id="PF09763">
    <property type="entry name" value="Sec3_CC"/>
    <property type="match status" value="1"/>
</dbReference>
<feature type="region of interest" description="Disordered" evidence="5">
    <location>
        <begin position="17"/>
        <end position="55"/>
    </location>
</feature>
<dbReference type="InterPro" id="IPR028258">
    <property type="entry name" value="Sec3-PIP2_bind"/>
</dbReference>
<feature type="region of interest" description="Disordered" evidence="5">
    <location>
        <begin position="284"/>
        <end position="309"/>
    </location>
</feature>
<comment type="caution">
    <text evidence="7">The sequence shown here is derived from an EMBL/GenBank/DDBJ whole genome shotgun (WGS) entry which is preliminary data.</text>
</comment>
<evidence type="ECO:0000313" key="7">
    <source>
        <dbReference type="EMBL" id="KAG7195201.1"/>
    </source>
</evidence>
<dbReference type="PANTHER" id="PTHR16092:SF14">
    <property type="entry name" value="EXOCYST COMPLEX COMPONENT 1 ISOFORM X1"/>
    <property type="match status" value="1"/>
</dbReference>
<dbReference type="Pfam" id="PF20654">
    <property type="entry name" value="Sec3_C-term"/>
    <property type="match status" value="1"/>
</dbReference>
<protein>
    <recommendedName>
        <fullName evidence="6">Exocyst complex component Sec3 PIP2-binding N-terminal domain-containing protein</fullName>
    </recommendedName>
</protein>
<feature type="region of interest" description="Disordered" evidence="5">
    <location>
        <begin position="505"/>
        <end position="537"/>
    </location>
</feature>
<comment type="similarity">
    <text evidence="1">Belongs to the SEC3 family.</text>
</comment>
<dbReference type="RefSeq" id="XP_043050748.1">
    <property type="nucleotide sequence ID" value="XM_043194424.1"/>
</dbReference>
<keyword evidence="2" id="KW-0813">Transport</keyword>
<dbReference type="Pfam" id="PF15277">
    <property type="entry name" value="Sec3-PIP2_bind"/>
    <property type="match status" value="1"/>
</dbReference>
<dbReference type="GO" id="GO:0006887">
    <property type="term" value="P:exocytosis"/>
    <property type="evidence" value="ECO:0007669"/>
    <property type="project" value="UniProtKB-KW"/>
</dbReference>
<keyword evidence="4" id="KW-0175">Coiled coil</keyword>
<dbReference type="EMBL" id="JAHMUF010000004">
    <property type="protein sequence ID" value="KAG7195201.1"/>
    <property type="molecule type" value="Genomic_DNA"/>
</dbReference>
<dbReference type="GO" id="GO:0005886">
    <property type="term" value="C:plasma membrane"/>
    <property type="evidence" value="ECO:0007669"/>
    <property type="project" value="TreeGrafter"/>
</dbReference>
<dbReference type="GO" id="GO:0005546">
    <property type="term" value="F:phosphatidylinositol-4,5-bisphosphate binding"/>
    <property type="evidence" value="ECO:0007669"/>
    <property type="project" value="TreeGrafter"/>
</dbReference>
<proteinExistence type="inferred from homology"/>
<name>A0A9P7VCX2_9ASCO</name>
<evidence type="ECO:0000256" key="3">
    <source>
        <dbReference type="ARBA" id="ARBA00022483"/>
    </source>
</evidence>
<accession>A0A9P7VCX2</accession>
<evidence type="ECO:0000256" key="4">
    <source>
        <dbReference type="ARBA" id="ARBA00023054"/>
    </source>
</evidence>
<feature type="domain" description="Exocyst complex component Sec3 PIP2-binding N-terminal" evidence="6">
    <location>
        <begin position="128"/>
        <end position="214"/>
    </location>
</feature>